<comment type="caution">
    <text evidence="3">The sequence shown here is derived from an EMBL/GenBank/DDBJ whole genome shotgun (WGS) entry which is preliminary data.</text>
</comment>
<evidence type="ECO:0000313" key="4">
    <source>
        <dbReference type="Proteomes" id="UP000319927"/>
    </source>
</evidence>
<evidence type="ECO:0000256" key="2">
    <source>
        <dbReference type="SAM" id="SignalP"/>
    </source>
</evidence>
<sequence>MSGTKVYVRRRALAAVMVALLAAGACSTPDAGAPSVESPALYADPSHGICRTLPFQLLEQHVGHRYTDFGAWQLPWGTVEVVGLTDTLMGECHLDTTKGTDYYDPPYGGVAVWLYTYPTTAAAAAAHRTRTQGKSTSESPGTDIDVDKLAWQDRDADSGFASELTAHVLDRNLVMTVLVRAGDKNAEAPTAATLRTATSAFVTESIRRLRGNPPRPTPRPTTATAQSDYPAPGEGFCRKLPLDLFDDRLGDLLPGYPDEQIYNGTAYCSLRTAGTGKKSRGGTIALWIRRHDTAQQALDFHQAHQPTSLTPTGPAGVTLDVDALDWAHQPPANGQDGTHTLRVLAGNLYLYLDITGYSDNPTPLVDEELAPTIAEFLQTTLTTLRN</sequence>
<keyword evidence="4" id="KW-1185">Reference proteome</keyword>
<reference evidence="3 4" key="1">
    <citation type="submission" date="2019-06" db="EMBL/GenBank/DDBJ databases">
        <title>Sequencing the genomes of 1000 actinobacteria strains.</title>
        <authorList>
            <person name="Klenk H.-P."/>
        </authorList>
    </citation>
    <scope>NUCLEOTIDE SEQUENCE [LARGE SCALE GENOMIC DNA]</scope>
    <source>
        <strain evidence="3 4">DSM 102131</strain>
    </source>
</reference>
<feature type="signal peptide" evidence="2">
    <location>
        <begin position="1"/>
        <end position="27"/>
    </location>
</feature>
<dbReference type="Proteomes" id="UP000319927">
    <property type="component" value="Unassembled WGS sequence"/>
</dbReference>
<keyword evidence="2" id="KW-0732">Signal</keyword>
<evidence type="ECO:0000256" key="1">
    <source>
        <dbReference type="SAM" id="MobiDB-lite"/>
    </source>
</evidence>
<proteinExistence type="predicted"/>
<protein>
    <recommendedName>
        <fullName evidence="5">DUF3558 domain-containing protein</fullName>
    </recommendedName>
</protein>
<feature type="chain" id="PRO_5039100181" description="DUF3558 domain-containing protein" evidence="2">
    <location>
        <begin position="28"/>
        <end position="386"/>
    </location>
</feature>
<name>A0A561WW47_9ACTN</name>
<dbReference type="RefSeq" id="WP_154937069.1">
    <property type="nucleotide sequence ID" value="NZ_VIXA01000001.1"/>
</dbReference>
<accession>A0A561WW47</accession>
<evidence type="ECO:0008006" key="5">
    <source>
        <dbReference type="Google" id="ProtNLM"/>
    </source>
</evidence>
<evidence type="ECO:0000313" key="3">
    <source>
        <dbReference type="EMBL" id="TWG28080.1"/>
    </source>
</evidence>
<dbReference type="OrthoDB" id="9858522at2"/>
<feature type="region of interest" description="Disordered" evidence="1">
    <location>
        <begin position="208"/>
        <end position="232"/>
    </location>
</feature>
<dbReference type="PROSITE" id="PS51257">
    <property type="entry name" value="PROKAR_LIPOPROTEIN"/>
    <property type="match status" value="1"/>
</dbReference>
<dbReference type="EMBL" id="VIXA01000001">
    <property type="protein sequence ID" value="TWG28080.1"/>
    <property type="molecule type" value="Genomic_DNA"/>
</dbReference>
<gene>
    <name evidence="3" type="ORF">FHX75_111231</name>
</gene>
<dbReference type="AlphaFoldDB" id="A0A561WW47"/>
<organism evidence="3 4">
    <name type="scientific">Micromonospora palomenae</name>
    <dbReference type="NCBI Taxonomy" id="1461247"/>
    <lineage>
        <taxon>Bacteria</taxon>
        <taxon>Bacillati</taxon>
        <taxon>Actinomycetota</taxon>
        <taxon>Actinomycetes</taxon>
        <taxon>Micromonosporales</taxon>
        <taxon>Micromonosporaceae</taxon>
        <taxon>Micromonospora</taxon>
    </lineage>
</organism>